<dbReference type="Gene3D" id="1.25.10.10">
    <property type="entry name" value="Leucine-rich Repeat Variant"/>
    <property type="match status" value="2"/>
</dbReference>
<name>A0ABD3V4T7_SINWO</name>
<dbReference type="InterPro" id="IPR016024">
    <property type="entry name" value="ARM-type_fold"/>
</dbReference>
<proteinExistence type="predicted"/>
<comment type="caution">
    <text evidence="3">The sequence shown here is derived from an EMBL/GenBank/DDBJ whole genome shotgun (WGS) entry which is preliminary data.</text>
</comment>
<dbReference type="PANTHER" id="PTHR46270">
    <property type="entry name" value="ARMADILLO-TYPE FOLD-RELATED"/>
    <property type="match status" value="1"/>
</dbReference>
<feature type="compositionally biased region" description="Polar residues" evidence="1">
    <location>
        <begin position="28"/>
        <end position="40"/>
    </location>
</feature>
<dbReference type="InterPro" id="IPR000157">
    <property type="entry name" value="TIR_dom"/>
</dbReference>
<reference evidence="3 4" key="1">
    <citation type="submission" date="2024-11" db="EMBL/GenBank/DDBJ databases">
        <title>Chromosome-level genome assembly of the freshwater bivalve Anodonta woodiana.</title>
        <authorList>
            <person name="Chen X."/>
        </authorList>
    </citation>
    <scope>NUCLEOTIDE SEQUENCE [LARGE SCALE GENOMIC DNA]</scope>
    <source>
        <strain evidence="3">MN2024</strain>
        <tissue evidence="3">Gills</tissue>
    </source>
</reference>
<dbReference type="SUPFAM" id="SSF52200">
    <property type="entry name" value="Toll/Interleukin receptor TIR domain"/>
    <property type="match status" value="1"/>
</dbReference>
<evidence type="ECO:0000259" key="2">
    <source>
        <dbReference type="Pfam" id="PF13676"/>
    </source>
</evidence>
<dbReference type="SUPFAM" id="SSF48371">
    <property type="entry name" value="ARM repeat"/>
    <property type="match status" value="1"/>
</dbReference>
<keyword evidence="4" id="KW-1185">Reference proteome</keyword>
<dbReference type="Pfam" id="PF13676">
    <property type="entry name" value="TIR_2"/>
    <property type="match status" value="1"/>
</dbReference>
<feature type="domain" description="TIR" evidence="2">
    <location>
        <begin position="459"/>
        <end position="562"/>
    </location>
</feature>
<evidence type="ECO:0000256" key="1">
    <source>
        <dbReference type="SAM" id="MobiDB-lite"/>
    </source>
</evidence>
<dbReference type="InterPro" id="IPR000225">
    <property type="entry name" value="Armadillo"/>
</dbReference>
<dbReference type="Proteomes" id="UP001634394">
    <property type="component" value="Unassembled WGS sequence"/>
</dbReference>
<organism evidence="3 4">
    <name type="scientific">Sinanodonta woodiana</name>
    <name type="common">Chinese pond mussel</name>
    <name type="synonym">Anodonta woodiana</name>
    <dbReference type="NCBI Taxonomy" id="1069815"/>
    <lineage>
        <taxon>Eukaryota</taxon>
        <taxon>Metazoa</taxon>
        <taxon>Spiralia</taxon>
        <taxon>Lophotrochozoa</taxon>
        <taxon>Mollusca</taxon>
        <taxon>Bivalvia</taxon>
        <taxon>Autobranchia</taxon>
        <taxon>Heteroconchia</taxon>
        <taxon>Palaeoheterodonta</taxon>
        <taxon>Unionida</taxon>
        <taxon>Unionoidea</taxon>
        <taxon>Unionidae</taxon>
        <taxon>Unioninae</taxon>
        <taxon>Sinanodonta</taxon>
    </lineage>
</organism>
<feature type="region of interest" description="Disordered" evidence="1">
    <location>
        <begin position="1"/>
        <end position="40"/>
    </location>
</feature>
<dbReference type="AlphaFoldDB" id="A0ABD3V4T7"/>
<dbReference type="PANTHER" id="PTHR46270:SF2">
    <property type="entry name" value="TIR DOMAIN-CONTAINING PROTEIN"/>
    <property type="match status" value="1"/>
</dbReference>
<dbReference type="SMART" id="SM00185">
    <property type="entry name" value="ARM"/>
    <property type="match status" value="1"/>
</dbReference>
<evidence type="ECO:0000313" key="3">
    <source>
        <dbReference type="EMBL" id="KAL3855723.1"/>
    </source>
</evidence>
<dbReference type="Gene3D" id="3.40.50.10140">
    <property type="entry name" value="Toll/interleukin-1 receptor homology (TIR) domain"/>
    <property type="match status" value="1"/>
</dbReference>
<dbReference type="InterPro" id="IPR011989">
    <property type="entry name" value="ARM-like"/>
</dbReference>
<accession>A0ABD3V4T7</accession>
<evidence type="ECO:0000313" key="4">
    <source>
        <dbReference type="Proteomes" id="UP001634394"/>
    </source>
</evidence>
<gene>
    <name evidence="3" type="ORF">ACJMK2_014928</name>
</gene>
<protein>
    <recommendedName>
        <fullName evidence="2">TIR domain-containing protein</fullName>
    </recommendedName>
</protein>
<dbReference type="EMBL" id="JBJQND010000014">
    <property type="protein sequence ID" value="KAL3855723.1"/>
    <property type="molecule type" value="Genomic_DNA"/>
</dbReference>
<dbReference type="InterPro" id="IPR035897">
    <property type="entry name" value="Toll_tir_struct_dom_sf"/>
</dbReference>
<sequence>MAMSWDDPIDEDSSSNSLQEAINDKTKSNLSTDQTVGQSDTEYQALSQVEEDGEDDLVRLNEDTQQETILPDQGKSSRKTSPIRLLNKAIRTFKKSFSSETKYIKWTEELLNLLNEIETIFFEVVNIGPSEVNVLNEYRQEACKQLSTTQSVPLMCNVVMQGWQTCAKQLVSNAAELPYITTLVAISVLWNFSDCSPEVTFDIIKESAFLKTLKEILTSYLYERIHGEEMNKDVSGIIGASLSIIHNLSKVDANITPIREAGFVNYVSPYLVSKVELDRIKALATLANLIDEKESEILLQGKNKLLKMFLENLVEALKAPNHRCEVHNVTWSALEITLTIHQLARNHANKPLLVQMGCLDHLMHLAEIGTTEEIREAVGAIWYLAFDKNNQIQMLEDKEMNIEDRLNAIRTKSKDKTTVDTIDGTLWLLNEKIEDKVRFSEKQKGSSDVIDTKTKKGHIMISYSWNHQEVLIRIRDVLKSNGYPVWMDIEHMGGSTVAAMAEAVEKSHVVLICMSQQYKESQNCEKEAEYAFQLKKEVVALKMEPNYKPNGWLGFIVGADLFYDFGGKYIFKTKCEELLKRMAVLYGEDSSKTIDDAVSFTPWSVARASDQSSLPKLREWTQKQVNEWLDLYHLPKLRSISIDVWNRS</sequence>